<feature type="region of interest" description="Disordered" evidence="1">
    <location>
        <begin position="74"/>
        <end position="93"/>
    </location>
</feature>
<accession>A0A6G0YKP9</accession>
<name>A0A6G0YKP9_APHCR</name>
<organism evidence="2 3">
    <name type="scientific">Aphis craccivora</name>
    <name type="common">Cowpea aphid</name>
    <dbReference type="NCBI Taxonomy" id="307492"/>
    <lineage>
        <taxon>Eukaryota</taxon>
        <taxon>Metazoa</taxon>
        <taxon>Ecdysozoa</taxon>
        <taxon>Arthropoda</taxon>
        <taxon>Hexapoda</taxon>
        <taxon>Insecta</taxon>
        <taxon>Pterygota</taxon>
        <taxon>Neoptera</taxon>
        <taxon>Paraneoptera</taxon>
        <taxon>Hemiptera</taxon>
        <taxon>Sternorrhyncha</taxon>
        <taxon>Aphidomorpha</taxon>
        <taxon>Aphidoidea</taxon>
        <taxon>Aphididae</taxon>
        <taxon>Aphidini</taxon>
        <taxon>Aphis</taxon>
        <taxon>Aphis</taxon>
    </lineage>
</organism>
<gene>
    <name evidence="2" type="ORF">FWK35_00004437</name>
</gene>
<reference evidence="2 3" key="1">
    <citation type="submission" date="2019-08" db="EMBL/GenBank/DDBJ databases">
        <title>Whole genome of Aphis craccivora.</title>
        <authorList>
            <person name="Voronova N.V."/>
            <person name="Shulinski R.S."/>
            <person name="Bandarenka Y.V."/>
            <person name="Zhorov D.G."/>
            <person name="Warner D."/>
        </authorList>
    </citation>
    <scope>NUCLEOTIDE SEQUENCE [LARGE SCALE GENOMIC DNA]</scope>
    <source>
        <strain evidence="2">180601</strain>
        <tissue evidence="2">Whole Body</tissue>
    </source>
</reference>
<sequence length="114" mass="12909">MDHCRQNLKAVSTHNFSKVGRKYRAIAPIHTNFRHEDSRVWCLTATTAGLLLALCNSQEPRRLTVDACQGYPTNNRPRVVDGPQNSHVRPFPSKSRARPFVPLVKAFTCLSPPW</sequence>
<dbReference type="Proteomes" id="UP000478052">
    <property type="component" value="Unassembled WGS sequence"/>
</dbReference>
<protein>
    <submittedName>
        <fullName evidence="2">Uncharacterized protein</fullName>
    </submittedName>
</protein>
<evidence type="ECO:0000313" key="2">
    <source>
        <dbReference type="EMBL" id="KAF0757586.1"/>
    </source>
</evidence>
<evidence type="ECO:0000313" key="3">
    <source>
        <dbReference type="Proteomes" id="UP000478052"/>
    </source>
</evidence>
<dbReference type="AlphaFoldDB" id="A0A6G0YKP9"/>
<dbReference type="EMBL" id="VUJU01003535">
    <property type="protein sequence ID" value="KAF0757586.1"/>
    <property type="molecule type" value="Genomic_DNA"/>
</dbReference>
<keyword evidence="3" id="KW-1185">Reference proteome</keyword>
<proteinExistence type="predicted"/>
<evidence type="ECO:0000256" key="1">
    <source>
        <dbReference type="SAM" id="MobiDB-lite"/>
    </source>
</evidence>
<comment type="caution">
    <text evidence="2">The sequence shown here is derived from an EMBL/GenBank/DDBJ whole genome shotgun (WGS) entry which is preliminary data.</text>
</comment>